<evidence type="ECO:0000256" key="6">
    <source>
        <dbReference type="ARBA" id="ARBA00022840"/>
    </source>
</evidence>
<feature type="domain" description="ABC transporter" evidence="10">
    <location>
        <begin position="431"/>
        <end position="671"/>
    </location>
</feature>
<feature type="transmembrane region" description="Helical" evidence="9">
    <location>
        <begin position="752"/>
        <end position="778"/>
    </location>
</feature>
<evidence type="ECO:0000259" key="10">
    <source>
        <dbReference type="PROSITE" id="PS50893"/>
    </source>
</evidence>
<keyword evidence="6" id="KW-0067">ATP-binding</keyword>
<dbReference type="GO" id="GO:0015421">
    <property type="term" value="F:ABC-type oligopeptide transporter activity"/>
    <property type="evidence" value="ECO:0007669"/>
    <property type="project" value="TreeGrafter"/>
</dbReference>
<evidence type="ECO:0000256" key="1">
    <source>
        <dbReference type="ARBA" id="ARBA00004141"/>
    </source>
</evidence>
<dbReference type="GO" id="GO:0005524">
    <property type="term" value="F:ATP binding"/>
    <property type="evidence" value="ECO:0007669"/>
    <property type="project" value="UniProtKB-KW"/>
</dbReference>
<name>A0A7S2SIK2_9STRA</name>
<protein>
    <submittedName>
        <fullName evidence="12">Uncharacterized protein</fullName>
    </submittedName>
</protein>
<dbReference type="InterPro" id="IPR036640">
    <property type="entry name" value="ABC1_TM_sf"/>
</dbReference>
<evidence type="ECO:0000256" key="2">
    <source>
        <dbReference type="ARBA" id="ARBA00007577"/>
    </source>
</evidence>
<evidence type="ECO:0000256" key="7">
    <source>
        <dbReference type="ARBA" id="ARBA00022989"/>
    </source>
</evidence>
<dbReference type="Gene3D" id="1.20.1560.10">
    <property type="entry name" value="ABC transporter type 1, transmembrane domain"/>
    <property type="match status" value="2"/>
</dbReference>
<dbReference type="FunFam" id="3.40.50.300:FF:000205">
    <property type="entry name" value="ABC transporter B family member 4"/>
    <property type="match status" value="1"/>
</dbReference>
<proteinExistence type="inferred from homology"/>
<dbReference type="SUPFAM" id="SSF90123">
    <property type="entry name" value="ABC transporter transmembrane region"/>
    <property type="match status" value="2"/>
</dbReference>
<dbReference type="PANTHER" id="PTHR43394">
    <property type="entry name" value="ATP-DEPENDENT PERMEASE MDL1, MITOCHONDRIAL"/>
    <property type="match status" value="1"/>
</dbReference>
<reference evidence="12" key="1">
    <citation type="submission" date="2021-01" db="EMBL/GenBank/DDBJ databases">
        <authorList>
            <person name="Corre E."/>
            <person name="Pelletier E."/>
            <person name="Niang G."/>
            <person name="Scheremetjew M."/>
            <person name="Finn R."/>
            <person name="Kale V."/>
            <person name="Holt S."/>
            <person name="Cochrane G."/>
            <person name="Meng A."/>
            <person name="Brown T."/>
            <person name="Cohen L."/>
        </authorList>
    </citation>
    <scope>NUCLEOTIDE SEQUENCE</scope>
    <source>
        <strain evidence="12">NY070348D</strain>
    </source>
</reference>
<feature type="transmembrane region" description="Helical" evidence="9">
    <location>
        <begin position="1017"/>
        <end position="1035"/>
    </location>
</feature>
<feature type="transmembrane region" description="Helical" evidence="9">
    <location>
        <begin position="873"/>
        <end position="893"/>
    </location>
</feature>
<feature type="transmembrane region" description="Helical" evidence="9">
    <location>
        <begin position="46"/>
        <end position="71"/>
    </location>
</feature>
<dbReference type="CDD" id="cd18578">
    <property type="entry name" value="ABC_6TM_Pgp_ABCB1_D2_like"/>
    <property type="match status" value="1"/>
</dbReference>
<dbReference type="InterPro" id="IPR039421">
    <property type="entry name" value="Type_1_exporter"/>
</dbReference>
<dbReference type="CDD" id="cd03249">
    <property type="entry name" value="ABC_MTABC3_MDL1_MDL2"/>
    <property type="match status" value="2"/>
</dbReference>
<sequence>MVQKKSSEDSGPEGVAVVPIVQDDEEENAPAVSVFSLFKFSTGLDYALILIGTVGAIINGATMPVYSIVLGNMYTAFQAPDADILAVGSQYAVYLLYIAIGAFIGASLQMGCFTLSSERQVIQIRKEYLDAVLKQDITWFDKRKNGELSAKIAENTVLIRDGIGSKFGNLIQNVSQFFTGFVIGYIYNWKLALVMTATSPTMVLGGYFMSKTMISAGAAALKAYSTAGGIAEESFGMIRTVSSLGLESRLTNYYRQLLVPAEKAGMKKSMAQGIGMAFTLFVYFLTYAVSFWYGSVLVKNSREDAAAAFPNLDRNKLCNPQVLVTPAIAQTLGCNNPGFSGNYTFHDAADYCACSACACGCSIATNCVQGGDIVLVFFAVLVGSFALGQATPGIAALINAKVAAAQIFQVIERVPEINETGDTPAAIEGKIELRNVEFSYPSRPDAPIFTDLNLTINPGETVALVGGSGSGKSTVTQLVQRFYNPSSGNIFIDGRDISELNVAWLRDQIALVGQEPVLFATSIEENIKYGARKNQNLNREDVEHAVRSANAHDFIATFPEGLDTRVGTQGGLSGGQKQRIAIARAIIRDPSILILDEATSALDNTSEKIVQQALDQLMMQKKRTTIVIAHRLSTVRNADKIVVMGDGGVLEQGSHDALMAIRNGHYSALVQAAERSQSEEHNQSGDGQSIQLEASFDIQKQQNAEHCEEDEAIIDVDGEKLSRRCCGLLKAKEKKKSVSLTRLLAYCTHEKWYLIPALIASIVAGAFPPVLGILLGGISNVYYLPTIHMMTDKADSYALDFVYCSVVVGAGFFFQIYCFGYVGEKMTSRIRADLFQTILRQDVSFFDKTSVGALSAQLSTDAALVKATLGDRFGLIVQNGATVLIGLGLALSFGWKLTLVLMVLLPIIAFAGMFEMFAIKGFAKQDEESMAEASSILTESVNGIRTVSAFALRGRIVSLYDGFLAGPTQLAVKRGLVGGICYGISQGILYVIFAVAFYYGSRLMVFDDYTFQDLTNVFFAVFLMGLGMGQAAAMASDVAKGSSAVDSVFTILDRKSAIDPFDESGLRSEDQTSTDIVFTDVDFAYPARPEAKVLDKFSLAIHEGSTVALVGQSGSGKSTMVNFLERFYDPQGGSVHYNGINVKEANTKWLRGEIGFVQQEPKLFDTTIFENIAFGVPENGVPVTQEQVEQAAKAANAHDFIMSFPDGYQTTCGRAGKKLSGGQKQRICLARCIIRDPKVLLLDEATSALDNESERIVQDALDKLMEDNTRTTIVIAHRLSTIQNADLICVVSHGTIIETGTHAQLMANPNGVYYKMYTATCK</sequence>
<feature type="domain" description="ABC transmembrane type-1" evidence="11">
    <location>
        <begin position="50"/>
        <end position="399"/>
    </location>
</feature>
<dbReference type="InterPro" id="IPR003593">
    <property type="entry name" value="AAA+_ATPase"/>
</dbReference>
<feature type="transmembrane region" description="Helical" evidence="9">
    <location>
        <begin position="798"/>
        <end position="822"/>
    </location>
</feature>
<feature type="transmembrane region" description="Helical" evidence="9">
    <location>
        <begin position="976"/>
        <end position="997"/>
    </location>
</feature>
<dbReference type="EMBL" id="HBHK01022918">
    <property type="protein sequence ID" value="CAD9701138.1"/>
    <property type="molecule type" value="Transcribed_RNA"/>
</dbReference>
<dbReference type="PROSITE" id="PS50929">
    <property type="entry name" value="ABC_TM1F"/>
    <property type="match status" value="2"/>
</dbReference>
<dbReference type="InterPro" id="IPR011527">
    <property type="entry name" value="ABC1_TM_dom"/>
</dbReference>
<evidence type="ECO:0000313" key="12">
    <source>
        <dbReference type="EMBL" id="CAD9701138.1"/>
    </source>
</evidence>
<dbReference type="SMART" id="SM00382">
    <property type="entry name" value="AAA"/>
    <property type="match status" value="2"/>
</dbReference>
<feature type="domain" description="ABC transmembrane type-1" evidence="11">
    <location>
        <begin position="757"/>
        <end position="1040"/>
    </location>
</feature>
<feature type="transmembrane region" description="Helical" evidence="9">
    <location>
        <begin position="899"/>
        <end position="919"/>
    </location>
</feature>
<dbReference type="Pfam" id="PF00005">
    <property type="entry name" value="ABC_tran"/>
    <property type="match status" value="2"/>
</dbReference>
<gene>
    <name evidence="12" type="ORF">QSP1433_LOCUS14478</name>
</gene>
<feature type="domain" description="ABC transporter" evidence="10">
    <location>
        <begin position="1076"/>
        <end position="1318"/>
    </location>
</feature>
<dbReference type="Pfam" id="PF00664">
    <property type="entry name" value="ABC_membrane"/>
    <property type="match status" value="2"/>
</dbReference>
<keyword evidence="8 9" id="KW-0472">Membrane</keyword>
<comment type="subcellular location">
    <subcellularLocation>
        <location evidence="1">Membrane</location>
        <topology evidence="1">Multi-pass membrane protein</topology>
    </subcellularLocation>
</comment>
<dbReference type="Gene3D" id="3.40.50.300">
    <property type="entry name" value="P-loop containing nucleotide triphosphate hydrolases"/>
    <property type="match status" value="2"/>
</dbReference>
<feature type="transmembrane region" description="Helical" evidence="9">
    <location>
        <begin position="91"/>
        <end position="116"/>
    </location>
</feature>
<keyword evidence="5" id="KW-0547">Nucleotide-binding</keyword>
<feature type="transmembrane region" description="Helical" evidence="9">
    <location>
        <begin position="273"/>
        <end position="293"/>
    </location>
</feature>
<dbReference type="FunFam" id="3.40.50.300:FF:000251">
    <property type="entry name" value="ABC transporter B family member 19"/>
    <property type="match status" value="1"/>
</dbReference>
<dbReference type="PROSITE" id="PS50893">
    <property type="entry name" value="ABC_TRANSPORTER_2"/>
    <property type="match status" value="2"/>
</dbReference>
<comment type="similarity">
    <text evidence="2">Belongs to the ABC transporter superfamily. ABCB family. Multidrug resistance exporter (TC 3.A.1.201) subfamily.</text>
</comment>
<dbReference type="CDD" id="cd18577">
    <property type="entry name" value="ABC_6TM_Pgp_ABCB1_D1_like"/>
    <property type="match status" value="1"/>
</dbReference>
<organism evidence="12">
    <name type="scientific">Mucochytrium quahogii</name>
    <dbReference type="NCBI Taxonomy" id="96639"/>
    <lineage>
        <taxon>Eukaryota</taxon>
        <taxon>Sar</taxon>
        <taxon>Stramenopiles</taxon>
        <taxon>Bigyra</taxon>
        <taxon>Labyrinthulomycetes</taxon>
        <taxon>Thraustochytrida</taxon>
        <taxon>Thraustochytriidae</taxon>
        <taxon>Mucochytrium</taxon>
    </lineage>
</organism>
<feature type="transmembrane region" description="Helical" evidence="9">
    <location>
        <begin position="373"/>
        <end position="398"/>
    </location>
</feature>
<evidence type="ECO:0000256" key="9">
    <source>
        <dbReference type="SAM" id="Phobius"/>
    </source>
</evidence>
<dbReference type="GO" id="GO:0005743">
    <property type="term" value="C:mitochondrial inner membrane"/>
    <property type="evidence" value="ECO:0007669"/>
    <property type="project" value="TreeGrafter"/>
</dbReference>
<keyword evidence="3" id="KW-0813">Transport</keyword>
<evidence type="ECO:0000259" key="11">
    <source>
        <dbReference type="PROSITE" id="PS50929"/>
    </source>
</evidence>
<keyword evidence="7 9" id="KW-1133">Transmembrane helix</keyword>
<dbReference type="GO" id="GO:0016887">
    <property type="term" value="F:ATP hydrolysis activity"/>
    <property type="evidence" value="ECO:0007669"/>
    <property type="project" value="InterPro"/>
</dbReference>
<dbReference type="PANTHER" id="PTHR43394:SF18">
    <property type="entry name" value="ABC TRANSPORTER B FAMILY MEMBER 11-LIKE"/>
    <property type="match status" value="1"/>
</dbReference>
<dbReference type="InterPro" id="IPR003439">
    <property type="entry name" value="ABC_transporter-like_ATP-bd"/>
</dbReference>
<evidence type="ECO:0000256" key="3">
    <source>
        <dbReference type="ARBA" id="ARBA00022448"/>
    </source>
</evidence>
<evidence type="ECO:0000256" key="5">
    <source>
        <dbReference type="ARBA" id="ARBA00022741"/>
    </source>
</evidence>
<accession>A0A7S2SIK2</accession>
<evidence type="ECO:0000256" key="8">
    <source>
        <dbReference type="ARBA" id="ARBA00023136"/>
    </source>
</evidence>
<evidence type="ECO:0000256" key="4">
    <source>
        <dbReference type="ARBA" id="ARBA00022692"/>
    </source>
</evidence>
<dbReference type="GO" id="GO:0090374">
    <property type="term" value="P:oligopeptide export from mitochondrion"/>
    <property type="evidence" value="ECO:0007669"/>
    <property type="project" value="TreeGrafter"/>
</dbReference>
<dbReference type="SUPFAM" id="SSF52540">
    <property type="entry name" value="P-loop containing nucleoside triphosphate hydrolases"/>
    <property type="match status" value="2"/>
</dbReference>
<dbReference type="InterPro" id="IPR017871">
    <property type="entry name" value="ABC_transporter-like_CS"/>
</dbReference>
<dbReference type="PROSITE" id="PS00211">
    <property type="entry name" value="ABC_TRANSPORTER_1"/>
    <property type="match status" value="2"/>
</dbReference>
<keyword evidence="4 9" id="KW-0812">Transmembrane</keyword>
<dbReference type="InterPro" id="IPR027417">
    <property type="entry name" value="P-loop_NTPase"/>
</dbReference>